<comment type="similarity">
    <text evidence="5">Belongs to the binding-protein-dependent transport system permease family.</text>
</comment>
<comment type="caution">
    <text evidence="7">The sequence shown here is derived from an EMBL/GenBank/DDBJ whole genome shotgun (WGS) entry which is preliminary data.</text>
</comment>
<feature type="domain" description="ABC transmembrane type-1" evidence="6">
    <location>
        <begin position="169"/>
        <end position="365"/>
    </location>
</feature>
<dbReference type="Pfam" id="PF00528">
    <property type="entry name" value="BPD_transp_1"/>
    <property type="match status" value="1"/>
</dbReference>
<keyword evidence="2 5" id="KW-0812">Transmembrane</keyword>
<evidence type="ECO:0000259" key="6">
    <source>
        <dbReference type="PROSITE" id="PS50928"/>
    </source>
</evidence>
<dbReference type="PANTHER" id="PTHR43839:SF3">
    <property type="entry name" value="OLIGOPEPTIDE ABC TRANSPORTER, PERMEASE PROTEIN"/>
    <property type="match status" value="1"/>
</dbReference>
<evidence type="ECO:0000313" key="8">
    <source>
        <dbReference type="Proteomes" id="UP000273611"/>
    </source>
</evidence>
<protein>
    <submittedName>
        <fullName evidence="7">ABC transporter permease</fullName>
    </submittedName>
</protein>
<keyword evidence="4 5" id="KW-0472">Membrane</keyword>
<accession>A0A432NY15</accession>
<dbReference type="CDD" id="cd06261">
    <property type="entry name" value="TM_PBP2"/>
    <property type="match status" value="1"/>
</dbReference>
<dbReference type="InterPro" id="IPR025966">
    <property type="entry name" value="OppC_N"/>
</dbReference>
<dbReference type="InterPro" id="IPR000515">
    <property type="entry name" value="MetI-like"/>
</dbReference>
<feature type="transmembrane region" description="Helical" evidence="5">
    <location>
        <begin position="175"/>
        <end position="199"/>
    </location>
</feature>
<comment type="subcellular location">
    <subcellularLocation>
        <location evidence="1 5">Cell membrane</location>
        <topology evidence="1 5">Multi-pass membrane protein</topology>
    </subcellularLocation>
</comment>
<feature type="transmembrane region" description="Helical" evidence="5">
    <location>
        <begin position="35"/>
        <end position="57"/>
    </location>
</feature>
<dbReference type="InterPro" id="IPR035906">
    <property type="entry name" value="MetI-like_sf"/>
</dbReference>
<keyword evidence="5" id="KW-0813">Transport</keyword>
<gene>
    <name evidence="7" type="ORF">EEQ99_01880</name>
</gene>
<feature type="transmembrane region" description="Helical" evidence="5">
    <location>
        <begin position="211"/>
        <end position="231"/>
    </location>
</feature>
<evidence type="ECO:0000256" key="1">
    <source>
        <dbReference type="ARBA" id="ARBA00004651"/>
    </source>
</evidence>
<dbReference type="Pfam" id="PF12911">
    <property type="entry name" value="OppC_N"/>
    <property type="match status" value="1"/>
</dbReference>
<organism evidence="7 8">
    <name type="scientific">Rhizobium anhuiense</name>
    <dbReference type="NCBI Taxonomy" id="1184720"/>
    <lineage>
        <taxon>Bacteria</taxon>
        <taxon>Pseudomonadati</taxon>
        <taxon>Pseudomonadota</taxon>
        <taxon>Alphaproteobacteria</taxon>
        <taxon>Hyphomicrobiales</taxon>
        <taxon>Rhizobiaceae</taxon>
        <taxon>Rhizobium/Agrobacterium group</taxon>
        <taxon>Rhizobium</taxon>
    </lineage>
</organism>
<feature type="transmembrane region" description="Helical" evidence="5">
    <location>
        <begin position="338"/>
        <end position="361"/>
    </location>
</feature>
<dbReference type="Proteomes" id="UP000273611">
    <property type="component" value="Unassembled WGS sequence"/>
</dbReference>
<dbReference type="PANTHER" id="PTHR43839">
    <property type="entry name" value="OPPC IN A BINDING PROTEIN-DEPENDENT TRANSPORT SYSTEM"/>
    <property type="match status" value="1"/>
</dbReference>
<evidence type="ECO:0000256" key="3">
    <source>
        <dbReference type="ARBA" id="ARBA00022989"/>
    </source>
</evidence>
<sequence length="377" mass="41405">MTDQAIALSPELIQNSDAVAGQWKLIWRRFCRHRLALAAGVVIFLIYMVALFAEVLAPVSSQTYDSRYTYAPPQQIRFAGHDAAGQFHPLYVNGYSMKVDPIALSRNYVADPAVVIPIGFFVKGEPYRLWGLFNLDRHLIGPTEMGKPFYLFGADRLGRDVFSRTVHGTRVSMSVGLIGVAISLILGIILGGISGLYGGWVDDVIQRSIELINSIPTIPLWMGLAAAVPISADPILVYLWITVILSLIGWTDLARVVRGRFLSLKTEDFVIAARLDGCSQMRIIWRHMVPSFMSHIIASVTLAIPTMILAETALSFLGIGLRPPVVSWGVLLQEAQNILAVTSAPWLFLPGLAVIVTVLALNFLGDGLRDAADPYEY</sequence>
<proteinExistence type="inferred from homology"/>
<dbReference type="RefSeq" id="WP_047614726.1">
    <property type="nucleotide sequence ID" value="NZ_BMFI01000003.1"/>
</dbReference>
<dbReference type="GO" id="GO:0055085">
    <property type="term" value="P:transmembrane transport"/>
    <property type="evidence" value="ECO:0007669"/>
    <property type="project" value="InterPro"/>
</dbReference>
<dbReference type="SUPFAM" id="SSF161098">
    <property type="entry name" value="MetI-like"/>
    <property type="match status" value="1"/>
</dbReference>
<reference evidence="7 8" key="1">
    <citation type="journal article" date="2015" name="Int. J. Syst. Evol. Microbiol.">
        <title>Rhizobium anhuiense sp. nov., isolated from effective nodules of Vicia faba and Pisum sativum.</title>
        <authorList>
            <person name="Zhang Y.J."/>
            <person name="Zheng W.T."/>
            <person name="Everall I."/>
            <person name="Young J.P."/>
            <person name="Zhang X.X."/>
            <person name="Tian C.F."/>
            <person name="Sui X.H."/>
            <person name="Wang E.T."/>
            <person name="Chen W.X."/>
        </authorList>
    </citation>
    <scope>NUCLEOTIDE SEQUENCE [LARGE SCALE GENOMIC DNA]</scope>
    <source>
        <strain evidence="7 8">CCBAU 23252</strain>
    </source>
</reference>
<feature type="transmembrane region" description="Helical" evidence="5">
    <location>
        <begin position="296"/>
        <end position="318"/>
    </location>
</feature>
<evidence type="ECO:0000256" key="2">
    <source>
        <dbReference type="ARBA" id="ARBA00022692"/>
    </source>
</evidence>
<feature type="transmembrane region" description="Helical" evidence="5">
    <location>
        <begin position="237"/>
        <end position="257"/>
    </location>
</feature>
<evidence type="ECO:0000313" key="7">
    <source>
        <dbReference type="EMBL" id="RUM04334.1"/>
    </source>
</evidence>
<dbReference type="GO" id="GO:0005886">
    <property type="term" value="C:plasma membrane"/>
    <property type="evidence" value="ECO:0007669"/>
    <property type="project" value="UniProtKB-SubCell"/>
</dbReference>
<evidence type="ECO:0000256" key="4">
    <source>
        <dbReference type="ARBA" id="ARBA00023136"/>
    </source>
</evidence>
<name>A0A432NY15_9HYPH</name>
<dbReference type="GeneID" id="75215895"/>
<keyword evidence="3 5" id="KW-1133">Transmembrane helix</keyword>
<dbReference type="AlphaFoldDB" id="A0A432NY15"/>
<dbReference type="EMBL" id="RIBW01000001">
    <property type="protein sequence ID" value="RUM04334.1"/>
    <property type="molecule type" value="Genomic_DNA"/>
</dbReference>
<evidence type="ECO:0000256" key="5">
    <source>
        <dbReference type="RuleBase" id="RU363032"/>
    </source>
</evidence>
<dbReference type="PROSITE" id="PS50928">
    <property type="entry name" value="ABC_TM1"/>
    <property type="match status" value="1"/>
</dbReference>
<dbReference type="Gene3D" id="1.10.3720.10">
    <property type="entry name" value="MetI-like"/>
    <property type="match status" value="1"/>
</dbReference>